<dbReference type="GeneID" id="105174479"/>
<evidence type="ECO:0000256" key="7">
    <source>
        <dbReference type="ARBA" id="ARBA00023242"/>
    </source>
</evidence>
<accession>A0A6I9UAU2</accession>
<dbReference type="PROSITE" id="PS50157">
    <property type="entry name" value="ZINC_FINGER_C2H2_2"/>
    <property type="match status" value="1"/>
</dbReference>
<dbReference type="GO" id="GO:0005634">
    <property type="term" value="C:nucleus"/>
    <property type="evidence" value="ECO:0007669"/>
    <property type="project" value="UniProtKB-SubCell"/>
</dbReference>
<dbReference type="Pfam" id="PF13912">
    <property type="entry name" value="zf-C2H2_6"/>
    <property type="match status" value="1"/>
</dbReference>
<organism evidence="11 12">
    <name type="scientific">Sesamum indicum</name>
    <name type="common">Oriental sesame</name>
    <name type="synonym">Sesamum orientale</name>
    <dbReference type="NCBI Taxonomy" id="4182"/>
    <lineage>
        <taxon>Eukaryota</taxon>
        <taxon>Viridiplantae</taxon>
        <taxon>Streptophyta</taxon>
        <taxon>Embryophyta</taxon>
        <taxon>Tracheophyta</taxon>
        <taxon>Spermatophyta</taxon>
        <taxon>Magnoliopsida</taxon>
        <taxon>eudicotyledons</taxon>
        <taxon>Gunneridae</taxon>
        <taxon>Pentapetalae</taxon>
        <taxon>asterids</taxon>
        <taxon>lamiids</taxon>
        <taxon>Lamiales</taxon>
        <taxon>Pedaliaceae</taxon>
        <taxon>Sesamum</taxon>
    </lineage>
</organism>
<comment type="subcellular location">
    <subcellularLocation>
        <location evidence="1">Nucleus</location>
    </subcellularLocation>
</comment>
<evidence type="ECO:0000256" key="2">
    <source>
        <dbReference type="ARBA" id="ARBA00022723"/>
    </source>
</evidence>
<evidence type="ECO:0000313" key="11">
    <source>
        <dbReference type="Proteomes" id="UP000504604"/>
    </source>
</evidence>
<keyword evidence="7" id="KW-0539">Nucleus</keyword>
<dbReference type="RefSeq" id="XP_011094902.1">
    <property type="nucleotide sequence ID" value="XM_011096600.2"/>
</dbReference>
<dbReference type="GO" id="GO:0008270">
    <property type="term" value="F:zinc ion binding"/>
    <property type="evidence" value="ECO:0007669"/>
    <property type="project" value="UniProtKB-KW"/>
</dbReference>
<keyword evidence="4" id="KW-0862">Zinc</keyword>
<evidence type="ECO:0000259" key="10">
    <source>
        <dbReference type="PROSITE" id="PS50157"/>
    </source>
</evidence>
<dbReference type="PANTHER" id="PTHR45801">
    <property type="entry name" value="OS07G0101800 PROTEIN"/>
    <property type="match status" value="1"/>
</dbReference>
<gene>
    <name evidence="12" type="primary">LOC105174479</name>
</gene>
<protein>
    <submittedName>
        <fullName evidence="12">Zinc finger protein 10</fullName>
    </submittedName>
</protein>
<name>A0A6I9UAU2_SESIN</name>
<dbReference type="OrthoDB" id="1708403at2759"/>
<dbReference type="KEGG" id="sind:105174479"/>
<dbReference type="PROSITE" id="PS00028">
    <property type="entry name" value="ZINC_FINGER_C2H2_1"/>
    <property type="match status" value="1"/>
</dbReference>
<feature type="domain" description="C2H2-type" evidence="10">
    <location>
        <begin position="59"/>
        <end position="86"/>
    </location>
</feature>
<keyword evidence="3 8" id="KW-0863">Zinc-finger</keyword>
<evidence type="ECO:0000256" key="8">
    <source>
        <dbReference type="PROSITE-ProRule" id="PRU00042"/>
    </source>
</evidence>
<keyword evidence="5" id="KW-0805">Transcription regulation</keyword>
<evidence type="ECO:0000256" key="3">
    <source>
        <dbReference type="ARBA" id="ARBA00022771"/>
    </source>
</evidence>
<dbReference type="PANTHER" id="PTHR45801:SF94">
    <property type="entry name" value="ZINC FINGER PROTEIN 10"/>
    <property type="match status" value="1"/>
</dbReference>
<dbReference type="InterPro" id="IPR013087">
    <property type="entry name" value="Znf_C2H2_type"/>
</dbReference>
<evidence type="ECO:0000256" key="6">
    <source>
        <dbReference type="ARBA" id="ARBA00023163"/>
    </source>
</evidence>
<dbReference type="InterPro" id="IPR036236">
    <property type="entry name" value="Znf_C2H2_sf"/>
</dbReference>
<feature type="region of interest" description="Disordered" evidence="9">
    <location>
        <begin position="201"/>
        <end position="223"/>
    </location>
</feature>
<evidence type="ECO:0000256" key="4">
    <source>
        <dbReference type="ARBA" id="ARBA00022833"/>
    </source>
</evidence>
<evidence type="ECO:0000256" key="1">
    <source>
        <dbReference type="ARBA" id="ARBA00004123"/>
    </source>
</evidence>
<dbReference type="InParanoid" id="A0A6I9UAU2"/>
<evidence type="ECO:0000256" key="9">
    <source>
        <dbReference type="SAM" id="MobiDB-lite"/>
    </source>
</evidence>
<dbReference type="Proteomes" id="UP000504604">
    <property type="component" value="Linkage group LG11"/>
</dbReference>
<keyword evidence="11" id="KW-1185">Reference proteome</keyword>
<keyword evidence="2" id="KW-0479">Metal-binding</keyword>
<reference evidence="12" key="1">
    <citation type="submission" date="2025-08" db="UniProtKB">
        <authorList>
            <consortium name="RefSeq"/>
        </authorList>
    </citation>
    <scope>IDENTIFICATION</scope>
</reference>
<keyword evidence="6" id="KW-0804">Transcription</keyword>
<proteinExistence type="predicted"/>
<evidence type="ECO:0000313" key="12">
    <source>
        <dbReference type="RefSeq" id="XP_011094902.1"/>
    </source>
</evidence>
<dbReference type="SUPFAM" id="SSF57667">
    <property type="entry name" value="beta-beta-alpha zinc fingers"/>
    <property type="match status" value="1"/>
</dbReference>
<dbReference type="AlphaFoldDB" id="A0A6I9UAU2"/>
<dbReference type="Gramene" id="SIN_1011169.t">
    <property type="protein sequence ID" value="SIN_1011169.t.cds1"/>
    <property type="gene ID" value="SIN_1011169"/>
</dbReference>
<evidence type="ECO:0000256" key="5">
    <source>
        <dbReference type="ARBA" id="ARBA00023015"/>
    </source>
</evidence>
<dbReference type="Gene3D" id="3.30.160.60">
    <property type="entry name" value="Classic Zinc Finger"/>
    <property type="match status" value="1"/>
</dbReference>
<sequence>MEQARYWNIWAKRKPDSNTHHILAPAAAMNSYGDSWEEQAFAEDAAGTLGGCVWPPRSYSCSFCRREFRSAQALGGHMNVHRRDRARLKQSSISPTEVVPQNHALNTCASFDAPYSSQICTFSYNNPNPEFSDRGQLVSTPSSHVIRVSSPPATKVINSEEKMSTLCFFSPLVQKTHKENIVSSHPPSWSSFVAGKRDHDLGSVKNHEENKSTTVEPDSRAEKEDCVTEDLSMSLNLVVCRAQTNTSSDEEVASCKRRRIEEKPLSFFPKLSRTVDRCVSPSEVLKLRPGSAEDLDLELRLGDAPKVK</sequence>
<dbReference type="SMART" id="SM00355">
    <property type="entry name" value="ZnF_C2H2"/>
    <property type="match status" value="1"/>
</dbReference>
<dbReference type="InterPro" id="IPR052426">
    <property type="entry name" value="Plant_dev_regulator"/>
</dbReference>